<organism evidence="1 2">
    <name type="scientific">Cinchona calisaya</name>
    <dbReference type="NCBI Taxonomy" id="153742"/>
    <lineage>
        <taxon>Eukaryota</taxon>
        <taxon>Viridiplantae</taxon>
        <taxon>Streptophyta</taxon>
        <taxon>Embryophyta</taxon>
        <taxon>Tracheophyta</taxon>
        <taxon>Spermatophyta</taxon>
        <taxon>Magnoliopsida</taxon>
        <taxon>eudicotyledons</taxon>
        <taxon>Gunneridae</taxon>
        <taxon>Pentapetalae</taxon>
        <taxon>asterids</taxon>
        <taxon>lamiids</taxon>
        <taxon>Gentianales</taxon>
        <taxon>Rubiaceae</taxon>
        <taxon>Cinchonoideae</taxon>
        <taxon>Cinchoneae</taxon>
        <taxon>Cinchona</taxon>
    </lineage>
</organism>
<protein>
    <submittedName>
        <fullName evidence="1">Uncharacterized protein</fullName>
    </submittedName>
</protein>
<comment type="caution">
    <text evidence="1">The sequence shown here is derived from an EMBL/GenBank/DDBJ whole genome shotgun (WGS) entry which is preliminary data.</text>
</comment>
<keyword evidence="2" id="KW-1185">Reference proteome</keyword>
<dbReference type="Proteomes" id="UP001630127">
    <property type="component" value="Unassembled WGS sequence"/>
</dbReference>
<sequence length="149" mass="17694">MKNRRRGNSRDEPILIENLRVSVEFHKGKILQAREVRAHEQMLQFLKENFVAIQQFVEMHKQNPLNNIPTNEFLLPREERREENTASNTLRISHQGPQVIRSVSRQRSRLIHDQLYPRLRPNVVHREETPQPSILIPDVEIMAKVELRV</sequence>
<accession>A0ABD3ANT6</accession>
<dbReference type="EMBL" id="JBJUIK010000003">
    <property type="protein sequence ID" value="KAL3532853.1"/>
    <property type="molecule type" value="Genomic_DNA"/>
</dbReference>
<proteinExistence type="predicted"/>
<name>A0ABD3ANT6_9GENT</name>
<evidence type="ECO:0000313" key="2">
    <source>
        <dbReference type="Proteomes" id="UP001630127"/>
    </source>
</evidence>
<reference evidence="1 2" key="1">
    <citation type="submission" date="2024-11" db="EMBL/GenBank/DDBJ databases">
        <title>A near-complete genome assembly of Cinchona calisaya.</title>
        <authorList>
            <person name="Lian D.C."/>
            <person name="Zhao X.W."/>
            <person name="Wei L."/>
        </authorList>
    </citation>
    <scope>NUCLEOTIDE SEQUENCE [LARGE SCALE GENOMIC DNA]</scope>
    <source>
        <tissue evidence="1">Nenye</tissue>
    </source>
</reference>
<evidence type="ECO:0000313" key="1">
    <source>
        <dbReference type="EMBL" id="KAL3532853.1"/>
    </source>
</evidence>
<dbReference type="AlphaFoldDB" id="A0ABD3ANT6"/>
<gene>
    <name evidence="1" type="ORF">ACH5RR_006374</name>
</gene>